<accession>A0AAD2Q2F7</accession>
<sequence length="117" mass="12880">MRHPCSQLRASQSSVTANTRHGHVWCYPFPGIRRNKHGGRPQSDEPADVAGECGRTRIRLGNSGGVRRQREPSQTSGTSHTEIVISIPEILGGPASRERSRVRRQCLCMSCRDTSGT</sequence>
<name>A0AAD2Q2F7_9AGAR</name>
<organism evidence="2 3">
    <name type="scientific">Mycena citricolor</name>
    <dbReference type="NCBI Taxonomy" id="2018698"/>
    <lineage>
        <taxon>Eukaryota</taxon>
        <taxon>Fungi</taxon>
        <taxon>Dikarya</taxon>
        <taxon>Basidiomycota</taxon>
        <taxon>Agaricomycotina</taxon>
        <taxon>Agaricomycetes</taxon>
        <taxon>Agaricomycetidae</taxon>
        <taxon>Agaricales</taxon>
        <taxon>Marasmiineae</taxon>
        <taxon>Mycenaceae</taxon>
        <taxon>Mycena</taxon>
    </lineage>
</organism>
<dbReference type="AlphaFoldDB" id="A0AAD2Q2F7"/>
<reference evidence="2" key="1">
    <citation type="submission" date="2023-11" db="EMBL/GenBank/DDBJ databases">
        <authorList>
            <person name="De Vega J J."/>
            <person name="De Vega J J."/>
        </authorList>
    </citation>
    <scope>NUCLEOTIDE SEQUENCE</scope>
</reference>
<evidence type="ECO:0000313" key="2">
    <source>
        <dbReference type="EMBL" id="CAK5268688.1"/>
    </source>
</evidence>
<gene>
    <name evidence="2" type="ORF">MYCIT1_LOCUS11970</name>
</gene>
<dbReference type="Proteomes" id="UP001295794">
    <property type="component" value="Unassembled WGS sequence"/>
</dbReference>
<comment type="caution">
    <text evidence="2">The sequence shown here is derived from an EMBL/GenBank/DDBJ whole genome shotgun (WGS) entry which is preliminary data.</text>
</comment>
<proteinExistence type="predicted"/>
<evidence type="ECO:0000256" key="1">
    <source>
        <dbReference type="SAM" id="MobiDB-lite"/>
    </source>
</evidence>
<keyword evidence="3" id="KW-1185">Reference proteome</keyword>
<feature type="compositionally biased region" description="Polar residues" evidence="1">
    <location>
        <begin position="72"/>
        <end position="81"/>
    </location>
</feature>
<evidence type="ECO:0000313" key="3">
    <source>
        <dbReference type="Proteomes" id="UP001295794"/>
    </source>
</evidence>
<protein>
    <submittedName>
        <fullName evidence="2">Uncharacterized protein</fullName>
    </submittedName>
</protein>
<dbReference type="EMBL" id="CAVNYO010000138">
    <property type="protein sequence ID" value="CAK5268688.1"/>
    <property type="molecule type" value="Genomic_DNA"/>
</dbReference>
<feature type="region of interest" description="Disordered" evidence="1">
    <location>
        <begin position="34"/>
        <end position="83"/>
    </location>
</feature>